<evidence type="ECO:0000313" key="11">
    <source>
        <dbReference type="EMBL" id="MCW3785100.1"/>
    </source>
</evidence>
<dbReference type="SUPFAM" id="SSF56219">
    <property type="entry name" value="DNase I-like"/>
    <property type="match status" value="1"/>
</dbReference>
<dbReference type="GO" id="GO:0016787">
    <property type="term" value="F:hydrolase activity"/>
    <property type="evidence" value="ECO:0007669"/>
    <property type="project" value="UniProtKB-KW"/>
</dbReference>
<keyword evidence="11" id="KW-0255">Endonuclease</keyword>
<comment type="cofactor">
    <cofactor evidence="1">
        <name>Mn(2+)</name>
        <dbReference type="ChEBI" id="CHEBI:29035"/>
    </cofactor>
</comment>
<dbReference type="GO" id="GO:0046872">
    <property type="term" value="F:metal ion binding"/>
    <property type="evidence" value="ECO:0007669"/>
    <property type="project" value="UniProtKB-KW"/>
</dbReference>
<dbReference type="PANTHER" id="PTHR15822">
    <property type="entry name" value="TRAF AND TNF RECEPTOR-ASSOCIATED PROTEIN"/>
    <property type="match status" value="1"/>
</dbReference>
<keyword evidence="6" id="KW-0378">Hydrolase</keyword>
<evidence type="ECO:0000259" key="10">
    <source>
        <dbReference type="Pfam" id="PF03372"/>
    </source>
</evidence>
<keyword evidence="3" id="KW-0540">Nuclease</keyword>
<dbReference type="AlphaFoldDB" id="A0AAE3SDE7"/>
<keyword evidence="12" id="KW-1185">Reference proteome</keyword>
<evidence type="ECO:0000256" key="7">
    <source>
        <dbReference type="ARBA" id="ARBA00022842"/>
    </source>
</evidence>
<evidence type="ECO:0000256" key="5">
    <source>
        <dbReference type="ARBA" id="ARBA00022763"/>
    </source>
</evidence>
<dbReference type="RefSeq" id="WP_301188671.1">
    <property type="nucleotide sequence ID" value="NZ_JAPDPJ010000001.1"/>
</dbReference>
<keyword evidence="9" id="KW-0812">Transmembrane</keyword>
<accession>A0AAE3SDE7</accession>
<proteinExistence type="predicted"/>
<protein>
    <submittedName>
        <fullName evidence="11">Endonuclease/exonuclease/phosphatase family protein</fullName>
    </submittedName>
</protein>
<feature type="domain" description="Endonuclease/exonuclease/phosphatase" evidence="10">
    <location>
        <begin position="84"/>
        <end position="335"/>
    </location>
</feature>
<feature type="transmembrane region" description="Helical" evidence="9">
    <location>
        <begin position="46"/>
        <end position="64"/>
    </location>
</feature>
<dbReference type="EMBL" id="JAPDPJ010000001">
    <property type="protein sequence ID" value="MCW3785100.1"/>
    <property type="molecule type" value="Genomic_DNA"/>
</dbReference>
<dbReference type="PANTHER" id="PTHR15822:SF4">
    <property type="entry name" value="TYROSYL-DNA PHOSPHODIESTERASE 2"/>
    <property type="match status" value="1"/>
</dbReference>
<feature type="transmembrane region" description="Helical" evidence="9">
    <location>
        <begin position="12"/>
        <end position="39"/>
    </location>
</feature>
<evidence type="ECO:0000256" key="9">
    <source>
        <dbReference type="SAM" id="Phobius"/>
    </source>
</evidence>
<organism evidence="11 12">
    <name type="scientific">Plebeiibacterium sediminum</name>
    <dbReference type="NCBI Taxonomy" id="2992112"/>
    <lineage>
        <taxon>Bacteria</taxon>
        <taxon>Pseudomonadati</taxon>
        <taxon>Bacteroidota</taxon>
        <taxon>Bacteroidia</taxon>
        <taxon>Marinilabiliales</taxon>
        <taxon>Marinilabiliaceae</taxon>
        <taxon>Plebeiibacterium</taxon>
    </lineage>
</organism>
<dbReference type="InterPro" id="IPR036691">
    <property type="entry name" value="Endo/exonu/phosph_ase_sf"/>
</dbReference>
<keyword evidence="8" id="KW-0234">DNA repair</keyword>
<comment type="caution">
    <text evidence="11">The sequence shown here is derived from an EMBL/GenBank/DDBJ whole genome shotgun (WGS) entry which is preliminary data.</text>
</comment>
<dbReference type="Gene3D" id="3.60.10.10">
    <property type="entry name" value="Endonuclease/exonuclease/phosphatase"/>
    <property type="match status" value="1"/>
</dbReference>
<evidence type="ECO:0000256" key="1">
    <source>
        <dbReference type="ARBA" id="ARBA00001936"/>
    </source>
</evidence>
<dbReference type="Pfam" id="PF03372">
    <property type="entry name" value="Exo_endo_phos"/>
    <property type="match status" value="1"/>
</dbReference>
<dbReference type="CDD" id="cd09084">
    <property type="entry name" value="EEP-2"/>
    <property type="match status" value="1"/>
</dbReference>
<evidence type="ECO:0000256" key="6">
    <source>
        <dbReference type="ARBA" id="ARBA00022801"/>
    </source>
</evidence>
<comment type="cofactor">
    <cofactor evidence="2">
        <name>Mg(2+)</name>
        <dbReference type="ChEBI" id="CHEBI:18420"/>
    </cofactor>
</comment>
<dbReference type="Proteomes" id="UP001209229">
    <property type="component" value="Unassembled WGS sequence"/>
</dbReference>
<keyword evidence="5" id="KW-0227">DNA damage</keyword>
<dbReference type="InterPro" id="IPR051547">
    <property type="entry name" value="TDP2-like"/>
</dbReference>
<reference evidence="11" key="1">
    <citation type="submission" date="2022-10" db="EMBL/GenBank/DDBJ databases">
        <authorList>
            <person name="Yu W.X."/>
        </authorList>
    </citation>
    <scope>NUCLEOTIDE SEQUENCE</scope>
    <source>
        <strain evidence="11">AAT</strain>
    </source>
</reference>
<keyword evidence="4" id="KW-0479">Metal-binding</keyword>
<keyword evidence="9" id="KW-1133">Transmembrane helix</keyword>
<dbReference type="GO" id="GO:0004519">
    <property type="term" value="F:endonuclease activity"/>
    <property type="evidence" value="ECO:0007669"/>
    <property type="project" value="UniProtKB-KW"/>
</dbReference>
<sequence length="346" mass="40772">MLASLGAYISPVHINFLSFLGFIFPFLWISNVAFAVFWMFKKRKRLIISLSLVILTWSQWNAVFQFSNKELPSTIDKEQTITIMSYNVRMFDKYVWTKDKETPQKIYQFIKDQNPDILCIQEFYVNNKKNQYSENNILSKFKQYKYKHLEYNIKTKSGRKYGLATFSKFPITNSKPLPFENTTNFSTQTDIDINGKHVRIFNNHLESIRLQKENYNFIDSLEFKNDQERRKGIYDIFSKLKHAFSNRSYQAQTIGRHIKNSPFPAIVCGDFNDTPISYVYRTVKGDLKDSFIESGSGFGGTYNGNLPSFRIDFIFHDKSFESFNHQRIKVNYSDHYPIKTTLKLPL</sequence>
<dbReference type="InterPro" id="IPR005135">
    <property type="entry name" value="Endo/exonuclease/phosphatase"/>
</dbReference>
<name>A0AAE3SDE7_9BACT</name>
<evidence type="ECO:0000256" key="4">
    <source>
        <dbReference type="ARBA" id="ARBA00022723"/>
    </source>
</evidence>
<dbReference type="GO" id="GO:0006281">
    <property type="term" value="P:DNA repair"/>
    <property type="evidence" value="ECO:0007669"/>
    <property type="project" value="UniProtKB-KW"/>
</dbReference>
<keyword evidence="7" id="KW-0460">Magnesium</keyword>
<evidence type="ECO:0000313" key="12">
    <source>
        <dbReference type="Proteomes" id="UP001209229"/>
    </source>
</evidence>
<evidence type="ECO:0000256" key="8">
    <source>
        <dbReference type="ARBA" id="ARBA00023204"/>
    </source>
</evidence>
<evidence type="ECO:0000256" key="3">
    <source>
        <dbReference type="ARBA" id="ARBA00022722"/>
    </source>
</evidence>
<keyword evidence="9" id="KW-0472">Membrane</keyword>
<evidence type="ECO:0000256" key="2">
    <source>
        <dbReference type="ARBA" id="ARBA00001946"/>
    </source>
</evidence>
<gene>
    <name evidence="11" type="ORF">OM075_01410</name>
</gene>